<protein>
    <recommendedName>
        <fullName evidence="2">Aminotransferase class V domain-containing protein</fullName>
    </recommendedName>
</protein>
<accession>A0A0F9U7K2</accession>
<organism evidence="1">
    <name type="scientific">marine sediment metagenome</name>
    <dbReference type="NCBI Taxonomy" id="412755"/>
    <lineage>
        <taxon>unclassified sequences</taxon>
        <taxon>metagenomes</taxon>
        <taxon>ecological metagenomes</taxon>
    </lineage>
</organism>
<dbReference type="EMBL" id="LAZR01000811">
    <property type="protein sequence ID" value="KKN57256.1"/>
    <property type="molecule type" value="Genomic_DNA"/>
</dbReference>
<comment type="caution">
    <text evidence="1">The sequence shown here is derived from an EMBL/GenBank/DDBJ whole genome shotgun (WGS) entry which is preliminary data.</text>
</comment>
<dbReference type="AlphaFoldDB" id="A0A0F9U7K2"/>
<evidence type="ECO:0008006" key="2">
    <source>
        <dbReference type="Google" id="ProtNLM"/>
    </source>
</evidence>
<feature type="non-terminal residue" evidence="1">
    <location>
        <position position="34"/>
    </location>
</feature>
<dbReference type="Gene3D" id="3.90.1150.10">
    <property type="entry name" value="Aspartate Aminotransferase, domain 1"/>
    <property type="match status" value="1"/>
</dbReference>
<gene>
    <name evidence="1" type="ORF">LCGC14_0563840</name>
</gene>
<evidence type="ECO:0000313" key="1">
    <source>
        <dbReference type="EMBL" id="KKN57256.1"/>
    </source>
</evidence>
<sequence length="34" mass="3893">MSVYLDYQAAKPVDIRVISEMTIYLNQKFANPSS</sequence>
<name>A0A0F9U7K2_9ZZZZ</name>
<dbReference type="Gene3D" id="3.40.640.10">
    <property type="entry name" value="Type I PLP-dependent aspartate aminotransferase-like (Major domain)"/>
    <property type="match status" value="1"/>
</dbReference>
<proteinExistence type="predicted"/>
<dbReference type="InterPro" id="IPR015421">
    <property type="entry name" value="PyrdxlP-dep_Trfase_major"/>
</dbReference>
<dbReference type="InterPro" id="IPR015422">
    <property type="entry name" value="PyrdxlP-dep_Trfase_small"/>
</dbReference>
<reference evidence="1" key="1">
    <citation type="journal article" date="2015" name="Nature">
        <title>Complex archaea that bridge the gap between prokaryotes and eukaryotes.</title>
        <authorList>
            <person name="Spang A."/>
            <person name="Saw J.H."/>
            <person name="Jorgensen S.L."/>
            <person name="Zaremba-Niedzwiedzka K."/>
            <person name="Martijn J."/>
            <person name="Lind A.E."/>
            <person name="van Eijk R."/>
            <person name="Schleper C."/>
            <person name="Guy L."/>
            <person name="Ettema T.J."/>
        </authorList>
    </citation>
    <scope>NUCLEOTIDE SEQUENCE</scope>
</reference>